<dbReference type="Gramene" id="OB03G31870.1">
    <property type="protein sequence ID" value="OB03G31870.1"/>
    <property type="gene ID" value="OB03G31870"/>
</dbReference>
<proteinExistence type="predicted"/>
<dbReference type="EnsemblPlants" id="OB03G31870.1">
    <property type="protein sequence ID" value="OB03G31870.1"/>
    <property type="gene ID" value="OB03G31870"/>
</dbReference>
<organism evidence="2">
    <name type="scientific">Oryza brachyantha</name>
    <name type="common">malo sina</name>
    <dbReference type="NCBI Taxonomy" id="4533"/>
    <lineage>
        <taxon>Eukaryota</taxon>
        <taxon>Viridiplantae</taxon>
        <taxon>Streptophyta</taxon>
        <taxon>Embryophyta</taxon>
        <taxon>Tracheophyta</taxon>
        <taxon>Spermatophyta</taxon>
        <taxon>Magnoliopsida</taxon>
        <taxon>Liliopsida</taxon>
        <taxon>Poales</taxon>
        <taxon>Poaceae</taxon>
        <taxon>BOP clade</taxon>
        <taxon>Oryzoideae</taxon>
        <taxon>Oryzeae</taxon>
        <taxon>Oryzinae</taxon>
        <taxon>Oryza</taxon>
    </lineage>
</organism>
<evidence type="ECO:0000256" key="1">
    <source>
        <dbReference type="SAM" id="MobiDB-lite"/>
    </source>
</evidence>
<dbReference type="AlphaFoldDB" id="J3LQ61"/>
<feature type="compositionally biased region" description="Basic and acidic residues" evidence="1">
    <location>
        <begin position="40"/>
        <end position="60"/>
    </location>
</feature>
<evidence type="ECO:0000313" key="3">
    <source>
        <dbReference type="Proteomes" id="UP000006038"/>
    </source>
</evidence>
<keyword evidence="3" id="KW-1185">Reference proteome</keyword>
<dbReference type="HOGENOM" id="CLU_2945412_0_0_1"/>
<accession>J3LQ61</accession>
<sequence length="60" mass="6660">MVRRVGLTLSQRTISPRLCRELLASVTGDTAPTPGVHGKANSELRPGRLQRRNPEEHTLE</sequence>
<name>J3LQ61_ORYBR</name>
<reference evidence="2" key="2">
    <citation type="submission" date="2013-04" db="UniProtKB">
        <authorList>
            <consortium name="EnsemblPlants"/>
        </authorList>
    </citation>
    <scope>IDENTIFICATION</scope>
</reference>
<feature type="region of interest" description="Disordered" evidence="1">
    <location>
        <begin position="26"/>
        <end position="60"/>
    </location>
</feature>
<protein>
    <submittedName>
        <fullName evidence="2">Uncharacterized protein</fullName>
    </submittedName>
</protein>
<evidence type="ECO:0000313" key="2">
    <source>
        <dbReference type="EnsemblPlants" id="OB03G31870.1"/>
    </source>
</evidence>
<dbReference type="Proteomes" id="UP000006038">
    <property type="component" value="Chromosome 3"/>
</dbReference>
<reference evidence="2" key="1">
    <citation type="journal article" date="2013" name="Nat. Commun.">
        <title>Whole-genome sequencing of Oryza brachyantha reveals mechanisms underlying Oryza genome evolution.</title>
        <authorList>
            <person name="Chen J."/>
            <person name="Huang Q."/>
            <person name="Gao D."/>
            <person name="Wang J."/>
            <person name="Lang Y."/>
            <person name="Liu T."/>
            <person name="Li B."/>
            <person name="Bai Z."/>
            <person name="Luis Goicoechea J."/>
            <person name="Liang C."/>
            <person name="Chen C."/>
            <person name="Zhang W."/>
            <person name="Sun S."/>
            <person name="Liao Y."/>
            <person name="Zhang X."/>
            <person name="Yang L."/>
            <person name="Song C."/>
            <person name="Wang M."/>
            <person name="Shi J."/>
            <person name="Liu G."/>
            <person name="Liu J."/>
            <person name="Zhou H."/>
            <person name="Zhou W."/>
            <person name="Yu Q."/>
            <person name="An N."/>
            <person name="Chen Y."/>
            <person name="Cai Q."/>
            <person name="Wang B."/>
            <person name="Liu B."/>
            <person name="Min J."/>
            <person name="Huang Y."/>
            <person name="Wu H."/>
            <person name="Li Z."/>
            <person name="Zhang Y."/>
            <person name="Yin Y."/>
            <person name="Song W."/>
            <person name="Jiang J."/>
            <person name="Jackson S.A."/>
            <person name="Wing R.A."/>
            <person name="Wang J."/>
            <person name="Chen M."/>
        </authorList>
    </citation>
    <scope>NUCLEOTIDE SEQUENCE [LARGE SCALE GENOMIC DNA]</scope>
    <source>
        <strain evidence="2">cv. IRGC 101232</strain>
    </source>
</reference>